<proteinExistence type="predicted"/>
<evidence type="ECO:0000313" key="2">
    <source>
        <dbReference type="EMBL" id="OXU16820.1"/>
    </source>
</evidence>
<sequence>MPTFNRKFIKLPPDHQRQTDITAASVKQQQPKETLLRPAKPKDTKSVKLLSNEQQSKRGNGIDETTFVFFTKPCTGKPTIKRVEVLPRAESTPFPSTSQREFDDLMRMNINMSGVRGGPLFRKQPSEEAELTDGSDENTNWTNTEKPSATREELHENGFRGIPIWWVKPHLKNEIPSQFGAYHTVFIYFKLCNHEEFIEFMHMNTDAFSTLYDLMEQRLRKQTTNFREPLDPELKLAFVL</sequence>
<protein>
    <submittedName>
        <fullName evidence="2">Uncharacterized protein</fullName>
    </submittedName>
</protein>
<feature type="non-terminal residue" evidence="2">
    <location>
        <position position="240"/>
    </location>
</feature>
<evidence type="ECO:0000313" key="3">
    <source>
        <dbReference type="Proteomes" id="UP000215335"/>
    </source>
</evidence>
<comment type="caution">
    <text evidence="2">The sequence shown here is derived from an EMBL/GenBank/DDBJ whole genome shotgun (WGS) entry which is preliminary data.</text>
</comment>
<evidence type="ECO:0000256" key="1">
    <source>
        <dbReference type="SAM" id="MobiDB-lite"/>
    </source>
</evidence>
<feature type="region of interest" description="Disordered" evidence="1">
    <location>
        <begin position="116"/>
        <end position="152"/>
    </location>
</feature>
<name>A0A232EEN7_9HYME</name>
<dbReference type="AlphaFoldDB" id="A0A232EEN7"/>
<feature type="compositionally biased region" description="Polar residues" evidence="1">
    <location>
        <begin position="19"/>
        <end position="32"/>
    </location>
</feature>
<feature type="compositionally biased region" description="Polar residues" evidence="1">
    <location>
        <begin position="49"/>
        <end position="58"/>
    </location>
</feature>
<organism evidence="2 3">
    <name type="scientific">Trichomalopsis sarcophagae</name>
    <dbReference type="NCBI Taxonomy" id="543379"/>
    <lineage>
        <taxon>Eukaryota</taxon>
        <taxon>Metazoa</taxon>
        <taxon>Ecdysozoa</taxon>
        <taxon>Arthropoda</taxon>
        <taxon>Hexapoda</taxon>
        <taxon>Insecta</taxon>
        <taxon>Pterygota</taxon>
        <taxon>Neoptera</taxon>
        <taxon>Endopterygota</taxon>
        <taxon>Hymenoptera</taxon>
        <taxon>Apocrita</taxon>
        <taxon>Proctotrupomorpha</taxon>
        <taxon>Chalcidoidea</taxon>
        <taxon>Pteromalidae</taxon>
        <taxon>Pteromalinae</taxon>
        <taxon>Trichomalopsis</taxon>
    </lineage>
</organism>
<keyword evidence="3" id="KW-1185">Reference proteome</keyword>
<feature type="compositionally biased region" description="Polar residues" evidence="1">
    <location>
        <begin position="137"/>
        <end position="147"/>
    </location>
</feature>
<reference evidence="2 3" key="1">
    <citation type="journal article" date="2017" name="Curr. Biol.">
        <title>The Evolution of Venom by Co-option of Single-Copy Genes.</title>
        <authorList>
            <person name="Martinson E.O."/>
            <person name="Mrinalini"/>
            <person name="Kelkar Y.D."/>
            <person name="Chang C.H."/>
            <person name="Werren J.H."/>
        </authorList>
    </citation>
    <scope>NUCLEOTIDE SEQUENCE [LARGE SCALE GENOMIC DNA]</scope>
    <source>
        <strain evidence="2 3">Alberta</strain>
        <tissue evidence="2">Whole body</tissue>
    </source>
</reference>
<gene>
    <name evidence="2" type="ORF">TSAR_014070</name>
</gene>
<dbReference type="EMBL" id="NNAY01005255">
    <property type="protein sequence ID" value="OXU16820.1"/>
    <property type="molecule type" value="Genomic_DNA"/>
</dbReference>
<accession>A0A232EEN7</accession>
<feature type="compositionally biased region" description="Acidic residues" evidence="1">
    <location>
        <begin position="127"/>
        <end position="136"/>
    </location>
</feature>
<dbReference type="Proteomes" id="UP000215335">
    <property type="component" value="Unassembled WGS sequence"/>
</dbReference>
<feature type="region of interest" description="Disordered" evidence="1">
    <location>
        <begin position="1"/>
        <end position="58"/>
    </location>
</feature>